<evidence type="ECO:0000313" key="4">
    <source>
        <dbReference type="Proteomes" id="UP000657006"/>
    </source>
</evidence>
<reference evidence="3" key="1">
    <citation type="submission" date="2020-08" db="EMBL/GenBank/DDBJ databases">
        <title>Genome public.</title>
        <authorList>
            <person name="Liu C."/>
            <person name="Sun Q."/>
        </authorList>
    </citation>
    <scope>NUCLEOTIDE SEQUENCE</scope>
    <source>
        <strain evidence="3">NSJ-32</strain>
    </source>
</reference>
<feature type="transmembrane region" description="Helical" evidence="2">
    <location>
        <begin position="62"/>
        <end position="85"/>
    </location>
</feature>
<feature type="transmembrane region" description="Helical" evidence="2">
    <location>
        <begin position="198"/>
        <end position="216"/>
    </location>
</feature>
<name>A0A926I1L7_9FIRM</name>
<proteinExistence type="predicted"/>
<sequence>MRMNLGTVFQVRGIVAKLIKQYEFVLKILLKFAAFLLVFQLVSGYDGFTGKGIYNALPVHMLLAMAAVLLPHRCGVLLSFVLAIVNMTQVSLIGGIIGGVFLVILYITIARLFPDHVYMLLLVPLCINLKMYLLVPLFAGLFVGSIAIVPIIGGTLLWGFIQVLPKFLEMEQAALDALPKMISDVVVYSLEQIFRNETLIFLVFVFSGVVLLVNLLNKISMDYIQYISIAVGMVMGMVCLIVGKIALGLDCGYAAIIFLSLLSLLLIGLLEFMHMALNYQAAQKIAFEDDDYYYYVKVIPKINMGKMRREIKKITGADAAQETVRASEWERPARNPEKKPLPREARPAEERSRTAKQDKPSLISTIRKSFDTKKKDNEEE</sequence>
<organism evidence="3 4">
    <name type="scientific">Bianquea renquensis</name>
    <dbReference type="NCBI Taxonomy" id="2763661"/>
    <lineage>
        <taxon>Bacteria</taxon>
        <taxon>Bacillati</taxon>
        <taxon>Bacillota</taxon>
        <taxon>Clostridia</taxon>
        <taxon>Eubacteriales</taxon>
        <taxon>Bianqueaceae</taxon>
        <taxon>Bianquea</taxon>
    </lineage>
</organism>
<feature type="transmembrane region" description="Helical" evidence="2">
    <location>
        <begin position="92"/>
        <end position="110"/>
    </location>
</feature>
<evidence type="ECO:0000256" key="1">
    <source>
        <dbReference type="SAM" id="MobiDB-lite"/>
    </source>
</evidence>
<feature type="transmembrane region" description="Helical" evidence="2">
    <location>
        <begin position="141"/>
        <end position="161"/>
    </location>
</feature>
<feature type="region of interest" description="Disordered" evidence="1">
    <location>
        <begin position="325"/>
        <end position="380"/>
    </location>
</feature>
<keyword evidence="2" id="KW-1133">Transmembrane helix</keyword>
<dbReference type="EMBL" id="JACRSQ010000009">
    <property type="protein sequence ID" value="MBC8543425.1"/>
    <property type="molecule type" value="Genomic_DNA"/>
</dbReference>
<feature type="transmembrane region" description="Helical" evidence="2">
    <location>
        <begin position="253"/>
        <end position="273"/>
    </location>
</feature>
<keyword evidence="2" id="KW-0812">Transmembrane</keyword>
<gene>
    <name evidence="3" type="ORF">H8730_07700</name>
</gene>
<accession>A0A926I1L7</accession>
<dbReference type="Proteomes" id="UP000657006">
    <property type="component" value="Unassembled WGS sequence"/>
</dbReference>
<keyword evidence="4" id="KW-1185">Reference proteome</keyword>
<feature type="transmembrane region" description="Helical" evidence="2">
    <location>
        <begin position="223"/>
        <end position="247"/>
    </location>
</feature>
<comment type="caution">
    <text evidence="3">The sequence shown here is derived from an EMBL/GenBank/DDBJ whole genome shotgun (WGS) entry which is preliminary data.</text>
</comment>
<dbReference type="RefSeq" id="WP_177719593.1">
    <property type="nucleotide sequence ID" value="NZ_JACRSQ010000009.1"/>
</dbReference>
<evidence type="ECO:0000313" key="3">
    <source>
        <dbReference type="EMBL" id="MBC8543425.1"/>
    </source>
</evidence>
<keyword evidence="2" id="KW-0472">Membrane</keyword>
<dbReference type="AlphaFoldDB" id="A0A926I1L7"/>
<feature type="compositionally biased region" description="Basic and acidic residues" evidence="1">
    <location>
        <begin position="368"/>
        <end position="380"/>
    </location>
</feature>
<feature type="transmembrane region" description="Helical" evidence="2">
    <location>
        <begin position="24"/>
        <end position="42"/>
    </location>
</feature>
<protein>
    <submittedName>
        <fullName evidence="3">Uncharacterized protein</fullName>
    </submittedName>
</protein>
<evidence type="ECO:0000256" key="2">
    <source>
        <dbReference type="SAM" id="Phobius"/>
    </source>
</evidence>
<feature type="compositionally biased region" description="Basic and acidic residues" evidence="1">
    <location>
        <begin position="325"/>
        <end position="359"/>
    </location>
</feature>